<protein>
    <submittedName>
        <fullName evidence="7">Uncharacterized protein</fullName>
    </submittedName>
</protein>
<feature type="transmembrane region" description="Helical" evidence="6">
    <location>
        <begin position="253"/>
        <end position="275"/>
    </location>
</feature>
<evidence type="ECO:0000256" key="2">
    <source>
        <dbReference type="ARBA" id="ARBA00022475"/>
    </source>
</evidence>
<evidence type="ECO:0000256" key="5">
    <source>
        <dbReference type="ARBA" id="ARBA00023136"/>
    </source>
</evidence>
<dbReference type="EMBL" id="LCPZ01000003">
    <property type="protein sequence ID" value="KKW09336.1"/>
    <property type="molecule type" value="Genomic_DNA"/>
</dbReference>
<feature type="transmembrane region" description="Helical" evidence="6">
    <location>
        <begin position="85"/>
        <end position="108"/>
    </location>
</feature>
<feature type="transmembrane region" description="Helical" evidence="6">
    <location>
        <begin position="41"/>
        <end position="64"/>
    </location>
</feature>
<reference evidence="7 8" key="1">
    <citation type="journal article" date="2015" name="Nature">
        <title>rRNA introns, odd ribosomes, and small enigmatic genomes across a large radiation of phyla.</title>
        <authorList>
            <person name="Brown C.T."/>
            <person name="Hug L.A."/>
            <person name="Thomas B.C."/>
            <person name="Sharon I."/>
            <person name="Castelle C.J."/>
            <person name="Singh A."/>
            <person name="Wilkins M.J."/>
            <person name="Williams K.H."/>
            <person name="Banfield J.F."/>
        </authorList>
    </citation>
    <scope>NUCLEOTIDE SEQUENCE [LARGE SCALE GENOMIC DNA]</scope>
</reference>
<dbReference type="PANTHER" id="PTHR30250">
    <property type="entry name" value="PST FAMILY PREDICTED COLANIC ACID TRANSPORTER"/>
    <property type="match status" value="1"/>
</dbReference>
<proteinExistence type="predicted"/>
<gene>
    <name evidence="7" type="ORF">UY44_C0003G0009</name>
</gene>
<name>A0A0G1VS98_9BACT</name>
<keyword evidence="4 6" id="KW-1133">Transmembrane helix</keyword>
<evidence type="ECO:0000256" key="6">
    <source>
        <dbReference type="SAM" id="Phobius"/>
    </source>
</evidence>
<dbReference type="Proteomes" id="UP000033965">
    <property type="component" value="Unassembled WGS sequence"/>
</dbReference>
<comment type="caution">
    <text evidence="7">The sequence shown here is derived from an EMBL/GenBank/DDBJ whole genome shotgun (WGS) entry which is preliminary data.</text>
</comment>
<feature type="transmembrane region" description="Helical" evidence="6">
    <location>
        <begin position="411"/>
        <end position="430"/>
    </location>
</feature>
<keyword evidence="3 6" id="KW-0812">Transmembrane</keyword>
<dbReference type="PANTHER" id="PTHR30250:SF11">
    <property type="entry name" value="O-ANTIGEN TRANSPORTER-RELATED"/>
    <property type="match status" value="1"/>
</dbReference>
<keyword evidence="5 6" id="KW-0472">Membrane</keyword>
<evidence type="ECO:0000256" key="3">
    <source>
        <dbReference type="ARBA" id="ARBA00022692"/>
    </source>
</evidence>
<feature type="transmembrane region" description="Helical" evidence="6">
    <location>
        <begin position="211"/>
        <end position="227"/>
    </location>
</feature>
<dbReference type="GO" id="GO:0005886">
    <property type="term" value="C:plasma membrane"/>
    <property type="evidence" value="ECO:0007669"/>
    <property type="project" value="UniProtKB-SubCell"/>
</dbReference>
<accession>A0A0G1VS98</accession>
<feature type="transmembrane region" description="Helical" evidence="6">
    <location>
        <begin position="326"/>
        <end position="349"/>
    </location>
</feature>
<organism evidence="7 8">
    <name type="scientific">Candidatus Kaiserbacteria bacterium GW2011_GWA2_49_19</name>
    <dbReference type="NCBI Taxonomy" id="1618669"/>
    <lineage>
        <taxon>Bacteria</taxon>
        <taxon>Candidatus Kaiseribacteriota</taxon>
    </lineage>
</organism>
<dbReference type="AlphaFoldDB" id="A0A0G1VS98"/>
<feature type="transmembrane region" description="Helical" evidence="6">
    <location>
        <begin position="12"/>
        <end position="35"/>
    </location>
</feature>
<keyword evidence="2" id="KW-1003">Cell membrane</keyword>
<feature type="transmembrane region" description="Helical" evidence="6">
    <location>
        <begin position="356"/>
        <end position="373"/>
    </location>
</feature>
<evidence type="ECO:0000313" key="7">
    <source>
        <dbReference type="EMBL" id="KKW09336.1"/>
    </source>
</evidence>
<feature type="transmembrane region" description="Helical" evidence="6">
    <location>
        <begin position="142"/>
        <end position="164"/>
    </location>
</feature>
<sequence>MSLKRAIAYNTAVQIAGKAVSTLLGLAAVAIMTRYLGAEHFGWYITASGFLQFIGIVSDFGFTVTVSNMLAEARFDKKAILETSFTWRFITSAIFNGLAPLIILFFPYPKEIKLAVALLALSFFSTALNQVFIGYYRERLQLMAASVGEVAGRVVLVAGVGLVALGHFGFLPIMAAITIAAITTTIYLWIQLKPIRWHIDRAISQALFHKMWPTAISVICNAFYLQADRVILPLYVSQTTVGLYGASYRVLDIVIQVAALIMGMIMPLITFAWARNNRDEFSQRYQLGFDVLVLMLLPMITGIFVLSRPILQFIAGSSFLEGGNYLRYLSLSIFGTCFGMIFGHIALAINRQKEALWIYGTDALLSLAGYFYFIAHYGVWGAIGVTLFSEVYAGIGLTVLTIYYSSVAPRLISFLKILAASLIMGVALYALRGIPLLSAVILGGILYAALIILLRVVSPATLKEIIATPRVAEIS</sequence>
<dbReference type="Pfam" id="PF13440">
    <property type="entry name" value="Polysacc_synt_3"/>
    <property type="match status" value="1"/>
</dbReference>
<evidence type="ECO:0000256" key="4">
    <source>
        <dbReference type="ARBA" id="ARBA00022989"/>
    </source>
</evidence>
<feature type="transmembrane region" description="Helical" evidence="6">
    <location>
        <begin position="114"/>
        <end position="135"/>
    </location>
</feature>
<evidence type="ECO:0000256" key="1">
    <source>
        <dbReference type="ARBA" id="ARBA00004651"/>
    </source>
</evidence>
<dbReference type="PATRIC" id="fig|1618669.3.peg.150"/>
<evidence type="ECO:0000313" key="8">
    <source>
        <dbReference type="Proteomes" id="UP000033965"/>
    </source>
</evidence>
<dbReference type="InterPro" id="IPR050833">
    <property type="entry name" value="Poly_Biosynth_Transport"/>
</dbReference>
<comment type="subcellular location">
    <subcellularLocation>
        <location evidence="1">Cell membrane</location>
        <topology evidence="1">Multi-pass membrane protein</topology>
    </subcellularLocation>
</comment>
<feature type="transmembrane region" description="Helical" evidence="6">
    <location>
        <begin position="379"/>
        <end position="404"/>
    </location>
</feature>
<feature type="transmembrane region" description="Helical" evidence="6">
    <location>
        <begin position="287"/>
        <end position="306"/>
    </location>
</feature>
<feature type="transmembrane region" description="Helical" evidence="6">
    <location>
        <begin position="436"/>
        <end position="457"/>
    </location>
</feature>
<feature type="transmembrane region" description="Helical" evidence="6">
    <location>
        <begin position="170"/>
        <end position="190"/>
    </location>
</feature>